<dbReference type="InterPro" id="IPR029052">
    <property type="entry name" value="Metallo-depent_PP-like"/>
</dbReference>
<dbReference type="PANTHER" id="PTHR43143:SF1">
    <property type="entry name" value="SERINE_THREONINE-PROTEIN PHOSPHATASE CPPED1"/>
    <property type="match status" value="1"/>
</dbReference>
<evidence type="ECO:0000259" key="1">
    <source>
        <dbReference type="Pfam" id="PF00149"/>
    </source>
</evidence>
<feature type="domain" description="Calcineurin-like phosphoesterase" evidence="1">
    <location>
        <begin position="4"/>
        <end position="183"/>
    </location>
</feature>
<dbReference type="GO" id="GO:0016787">
    <property type="term" value="F:hydrolase activity"/>
    <property type="evidence" value="ECO:0007669"/>
    <property type="project" value="InterPro"/>
</dbReference>
<comment type="caution">
    <text evidence="2">The sequence shown here is derived from an EMBL/GenBank/DDBJ whole genome shotgun (WGS) entry which is preliminary data.</text>
</comment>
<protein>
    <recommendedName>
        <fullName evidence="1">Calcineurin-like phosphoesterase domain-containing protein</fullName>
    </recommendedName>
</protein>
<dbReference type="AlphaFoldDB" id="A0A175RK03"/>
<name>A0A175RK03_9HYPH</name>
<sequence>MLRWLQFGDLHACKGDDWASLALFEQLVAEANAGFADRLDFAVLPGDNANHATPEQFRRVAEIARHLKTPLHVLPGDHDFEAGHLQDFRALLAPQALPRMEVIAGTPCLFLDIVSAGAGGPDFRLGREQTAWLRRTLGEIDSARGALVFMHAFPGDLKEGCEEVASLFAQSGVRYVGTGHTHYNDVLNDGHVIYGATRSTGEIEEAGGKPGFSLSALDGDVVSWRFRAMGQPGPFVLITSPSDLRLVTDYTSRTQVPEGRVELRAEIFGSVVSVTARLGSGEDVPMSRAGEGHWRATFEGLSDGLHTAVVTAQDDHGAKDRDQIEILVRNARERPKRAPTLALGRDVHSVRFWPSHGIVGGRLGPNANGRKW</sequence>
<dbReference type="PATRIC" id="fig|401562.4.peg.3898"/>
<dbReference type="SUPFAM" id="SSF56300">
    <property type="entry name" value="Metallo-dependent phosphatases"/>
    <property type="match status" value="1"/>
</dbReference>
<dbReference type="Gene3D" id="3.60.21.10">
    <property type="match status" value="1"/>
</dbReference>
<evidence type="ECO:0000313" key="3">
    <source>
        <dbReference type="Proteomes" id="UP000078529"/>
    </source>
</evidence>
<reference evidence="2 3" key="1">
    <citation type="journal article" date="2016" name="Front. Microbiol.">
        <title>Genomic Resource of Rice Seed Associated Bacteria.</title>
        <authorList>
            <person name="Midha S."/>
            <person name="Bansal K."/>
            <person name="Sharma S."/>
            <person name="Kumar N."/>
            <person name="Patil P.P."/>
            <person name="Chaudhry V."/>
            <person name="Patil P.B."/>
        </authorList>
    </citation>
    <scope>NUCLEOTIDE SEQUENCE [LARGE SCALE GENOMIC DNA]</scope>
    <source>
        <strain evidence="2 3">NS365</strain>
    </source>
</reference>
<dbReference type="InterPro" id="IPR004843">
    <property type="entry name" value="Calcineurin-like_PHP"/>
</dbReference>
<dbReference type="PANTHER" id="PTHR43143">
    <property type="entry name" value="METALLOPHOSPHOESTERASE, CALCINEURIN SUPERFAMILY"/>
    <property type="match status" value="1"/>
</dbReference>
<dbReference type="Proteomes" id="UP000078529">
    <property type="component" value="Unassembled WGS sequence"/>
</dbReference>
<keyword evidence="3" id="KW-1185">Reference proteome</keyword>
<dbReference type="RefSeq" id="WP_058602004.1">
    <property type="nucleotide sequence ID" value="NZ_LDQA01000059.1"/>
</dbReference>
<gene>
    <name evidence="2" type="ORF">NS365_19700</name>
</gene>
<proteinExistence type="predicted"/>
<accession>A0A175RK03</accession>
<dbReference type="InterPro" id="IPR051918">
    <property type="entry name" value="STPP_CPPED1"/>
</dbReference>
<dbReference type="Pfam" id="PF00149">
    <property type="entry name" value="Metallophos"/>
    <property type="match status" value="1"/>
</dbReference>
<dbReference type="EMBL" id="LDQA01000059">
    <property type="protein sequence ID" value="KTR03109.1"/>
    <property type="molecule type" value="Genomic_DNA"/>
</dbReference>
<evidence type="ECO:0000313" key="2">
    <source>
        <dbReference type="EMBL" id="KTR03109.1"/>
    </source>
</evidence>
<organism evidence="2 3">
    <name type="scientific">Aureimonas ureilytica</name>
    <dbReference type="NCBI Taxonomy" id="401562"/>
    <lineage>
        <taxon>Bacteria</taxon>
        <taxon>Pseudomonadati</taxon>
        <taxon>Pseudomonadota</taxon>
        <taxon>Alphaproteobacteria</taxon>
        <taxon>Hyphomicrobiales</taxon>
        <taxon>Aurantimonadaceae</taxon>
        <taxon>Aureimonas</taxon>
    </lineage>
</organism>